<keyword evidence="1" id="KW-0812">Transmembrane</keyword>
<feature type="transmembrane region" description="Helical" evidence="1">
    <location>
        <begin position="41"/>
        <end position="64"/>
    </location>
</feature>
<gene>
    <name evidence="2" type="ORF">PGH26_15645</name>
</gene>
<evidence type="ECO:0000256" key="1">
    <source>
        <dbReference type="SAM" id="Phobius"/>
    </source>
</evidence>
<protein>
    <recommendedName>
        <fullName evidence="4">DUF4179 domain-containing protein</fullName>
    </recommendedName>
</protein>
<dbReference type="RefSeq" id="WP_323691934.1">
    <property type="nucleotide sequence ID" value="NZ_CP116341.1"/>
</dbReference>
<dbReference type="EMBL" id="CP116341">
    <property type="protein sequence ID" value="WOV84276.1"/>
    <property type="molecule type" value="Genomic_DNA"/>
</dbReference>
<evidence type="ECO:0008006" key="4">
    <source>
        <dbReference type="Google" id="ProtNLM"/>
    </source>
</evidence>
<evidence type="ECO:0000313" key="3">
    <source>
        <dbReference type="Proteomes" id="UP001303532"/>
    </source>
</evidence>
<keyword evidence="1" id="KW-0472">Membrane</keyword>
<keyword evidence="1" id="KW-1133">Transmembrane helix</keyword>
<sequence length="363" mass="40888">MNDKEKKIRSALDKTVFHKESFTQQDKQTVRRKIQRTQRPARFIPAIVGTLFAASLVFIGMFLINDELLNSAKQNGLSTEDLNSTGEFTIANLSSGPFHSNETYYIVLPLTWNGNSTATIKEVELVKVNEQSLQTTDGISYTFYGGNATKKSGVYARNKIGKTFDIHDFVIEDESSLILKALLTNVVPDKTRAIKIRYSVNGEEKEQLLAAGIIQGLETFAEDTSNDQAAVKLNTAEQNVYTAFEEDLDTQHLVGLSPMSVAKLYIHASYSGNYEAVYALYTDRKEYIQWSKEEDQAIPETDRGTAEQLAQEFQDFEQGRFLQTSKIEGYIEYYPTGKNEPPAGFQLIKNEDGIWQVAFMPTQ</sequence>
<proteinExistence type="predicted"/>
<accession>A0ABZ0KV49</accession>
<dbReference type="Proteomes" id="UP001303532">
    <property type="component" value="Chromosome"/>
</dbReference>
<keyword evidence="3" id="KW-1185">Reference proteome</keyword>
<name>A0ABZ0KV49_9BACL</name>
<evidence type="ECO:0000313" key="2">
    <source>
        <dbReference type="EMBL" id="WOV84276.1"/>
    </source>
</evidence>
<organism evidence="2 3">
    <name type="scientific">Sporosarcina jeotgali</name>
    <dbReference type="NCBI Taxonomy" id="3020056"/>
    <lineage>
        <taxon>Bacteria</taxon>
        <taxon>Bacillati</taxon>
        <taxon>Bacillota</taxon>
        <taxon>Bacilli</taxon>
        <taxon>Bacillales</taxon>
        <taxon>Caryophanaceae</taxon>
        <taxon>Sporosarcina</taxon>
    </lineage>
</organism>
<reference evidence="2 3" key="1">
    <citation type="submission" date="2023-01" db="EMBL/GenBank/DDBJ databases">
        <title>Sporosarcina sp. nov., isolated from Korean tranditional fermented seafood 'Jeotgal'.</title>
        <authorList>
            <person name="Yang A.-I."/>
        </authorList>
    </citation>
    <scope>NUCLEOTIDE SEQUENCE [LARGE SCALE GENOMIC DNA]</scope>
    <source>
        <strain evidence="2 3">B2O-1</strain>
    </source>
</reference>